<evidence type="ECO:0000313" key="2">
    <source>
        <dbReference type="Proteomes" id="UP001138921"/>
    </source>
</evidence>
<reference evidence="1" key="1">
    <citation type="journal article" date="2021" name="Microorganisms">
        <title>Phylogenomic Reconstruction and Metabolic Potential of the Genus Aminobacter.</title>
        <authorList>
            <person name="Artuso I."/>
            <person name="Turrini P."/>
            <person name="Pirolo M."/>
            <person name="Lugli G.A."/>
            <person name="Ventura M."/>
            <person name="Visca P."/>
        </authorList>
    </citation>
    <scope>NUCLEOTIDE SEQUENCE</scope>
    <source>
        <strain evidence="1">LMG 26462</strain>
    </source>
</reference>
<reference evidence="1" key="2">
    <citation type="submission" date="2021-03" db="EMBL/GenBank/DDBJ databases">
        <authorList>
            <person name="Artuso I."/>
            <person name="Turrini P."/>
            <person name="Pirolo M."/>
            <person name="Lugli G.A."/>
            <person name="Ventura M."/>
            <person name="Visca P."/>
        </authorList>
    </citation>
    <scope>NUCLEOTIDE SEQUENCE</scope>
    <source>
        <strain evidence="1">LMG 26462</strain>
    </source>
</reference>
<protein>
    <submittedName>
        <fullName evidence="1">Transposase</fullName>
    </submittedName>
</protein>
<comment type="caution">
    <text evidence="1">The sequence shown here is derived from an EMBL/GenBank/DDBJ whole genome shotgun (WGS) entry which is preliminary data.</text>
</comment>
<proteinExistence type="predicted"/>
<name>A0A9X1D4J6_9HYPH</name>
<dbReference type="AlphaFoldDB" id="A0A9X1D4J6"/>
<keyword evidence="2" id="KW-1185">Reference proteome</keyword>
<evidence type="ECO:0000313" key="1">
    <source>
        <dbReference type="EMBL" id="MBT1154981.1"/>
    </source>
</evidence>
<dbReference type="RefSeq" id="WP_214386580.1">
    <property type="nucleotide sequence ID" value="NZ_JAFLWW010000001.1"/>
</dbReference>
<gene>
    <name evidence="1" type="ORF">J1C56_05190</name>
</gene>
<dbReference type="EMBL" id="JAFLWW010000001">
    <property type="protein sequence ID" value="MBT1154981.1"/>
    <property type="molecule type" value="Genomic_DNA"/>
</dbReference>
<sequence length="90" mass="9720">MRLNPANGAMESHSIPDLMLIALAPLVTALEDLAGRIKRLEVEIARWHLADETSRRLETIPGFGVMTASAMSASIADPQCWPRDGSSPHG</sequence>
<accession>A0A9X1D4J6</accession>
<dbReference type="Proteomes" id="UP001138921">
    <property type="component" value="Unassembled WGS sequence"/>
</dbReference>
<organism evidence="1 2">
    <name type="scientific">Aminobacter anthyllidis</name>
    <dbReference type="NCBI Taxonomy" id="1035067"/>
    <lineage>
        <taxon>Bacteria</taxon>
        <taxon>Pseudomonadati</taxon>
        <taxon>Pseudomonadota</taxon>
        <taxon>Alphaproteobacteria</taxon>
        <taxon>Hyphomicrobiales</taxon>
        <taxon>Phyllobacteriaceae</taxon>
        <taxon>Aminobacter</taxon>
    </lineage>
</organism>